<gene>
    <name evidence="1" type="ORF">SDC9_20164</name>
    <name evidence="2" type="ORF">SDC9_20225</name>
</gene>
<protein>
    <submittedName>
        <fullName evidence="1">Uncharacterized protein</fullName>
    </submittedName>
</protein>
<dbReference type="EMBL" id="VSSQ01000080">
    <property type="protein sequence ID" value="MPL74353.1"/>
    <property type="molecule type" value="Genomic_DNA"/>
</dbReference>
<dbReference type="AlphaFoldDB" id="A0A644U633"/>
<sequence length="568" mass="65573">MNSENEYISFEELYLNNMQLLVQIVDCNTVIIEAGRGTGKTEGVTSRRTITVAKDLPRETSVLAHKSYVALLANVVPNILAFYSEPRGEEQKPLLREGVDYVVGEKKLPGHFHRPRFAPEHPEHTIFFANGHNIRLVATDQQESIAGSNIVHIFIEEMKLNKGDKLKSRLIPAMRIGRLSKNISQTQASIYYQGVTGVSDTARVSIGEDSWFQEYEENMNEELIAEIVTLSLHINEALYNIHQGRNVEAMQKRVAKYAPILNRMRKVATLYMRVSTFINRDVLGPQYFATQKKMLTSSEFLTSICSIREKKAENMFVANFDELTHTFDDSYKYEAIMKFNLKDNFRITSEYLKHYNPDEKLELGFDPGSFASFVVAQENRKTNEYRILKEHYVYSPKDLPELAREFNQFWCNRRNRNIDLYYDRAGNQRKPQKRQHETDAKELKHELEKYGWRVRLMSLNQRTIFHWELYKLMLKLFAPDDKAVPKILIDSNECPNLISSIYAAPIRKGSNPIELDKSSEVKLPLNLQAGLSTQIPSGMFYLLWGKFEKFLIMTKGAFSGTLPGNMTV</sequence>
<evidence type="ECO:0000313" key="1">
    <source>
        <dbReference type="EMBL" id="MPL74353.1"/>
    </source>
</evidence>
<name>A0A644U633_9ZZZZ</name>
<organism evidence="1">
    <name type="scientific">bioreactor metagenome</name>
    <dbReference type="NCBI Taxonomy" id="1076179"/>
    <lineage>
        <taxon>unclassified sequences</taxon>
        <taxon>metagenomes</taxon>
        <taxon>ecological metagenomes</taxon>
    </lineage>
</organism>
<reference evidence="1" key="1">
    <citation type="submission" date="2019-08" db="EMBL/GenBank/DDBJ databases">
        <authorList>
            <person name="Kucharzyk K."/>
            <person name="Murdoch R.W."/>
            <person name="Higgins S."/>
            <person name="Loffler F."/>
        </authorList>
    </citation>
    <scope>NUCLEOTIDE SEQUENCE</scope>
</reference>
<accession>A0A644U633</accession>
<evidence type="ECO:0000313" key="2">
    <source>
        <dbReference type="EMBL" id="MPL74414.1"/>
    </source>
</evidence>
<proteinExistence type="predicted"/>
<dbReference type="EMBL" id="VSSQ01000080">
    <property type="protein sequence ID" value="MPL74414.1"/>
    <property type="molecule type" value="Genomic_DNA"/>
</dbReference>
<comment type="caution">
    <text evidence="1">The sequence shown here is derived from an EMBL/GenBank/DDBJ whole genome shotgun (WGS) entry which is preliminary data.</text>
</comment>